<accession>A0AAC8Q9Z3</accession>
<keyword evidence="4" id="KW-1185">Reference proteome</keyword>
<evidence type="ECO:0000313" key="1">
    <source>
        <dbReference type="EMBL" id="AKJ03479.1"/>
    </source>
</evidence>
<dbReference type="Proteomes" id="UP000035579">
    <property type="component" value="Chromosome"/>
</dbReference>
<dbReference type="AlphaFoldDB" id="A0AAC8Q9Z3"/>
<sequence length="96" mass="10460">MDAAYVYDVARALEQPESLDQPQSFVSNDSFLEIHEAAFGAGDTLVMTCSGIDEDALPSGMKWTGEGDDVGLGVYSLTERRFLSMIRDSSHSTGHR</sequence>
<evidence type="ECO:0000313" key="2">
    <source>
        <dbReference type="EMBL" id="REG24014.1"/>
    </source>
</evidence>
<dbReference type="Proteomes" id="UP000256345">
    <property type="component" value="Unassembled WGS sequence"/>
</dbReference>
<evidence type="ECO:0000313" key="4">
    <source>
        <dbReference type="Proteomes" id="UP000256345"/>
    </source>
</evidence>
<reference evidence="1 3" key="1">
    <citation type="submission" date="2015-05" db="EMBL/GenBank/DDBJ databases">
        <title>Genome assembly of Archangium gephyra DSM 2261.</title>
        <authorList>
            <person name="Sharma G."/>
            <person name="Subramanian S."/>
        </authorList>
    </citation>
    <scope>NUCLEOTIDE SEQUENCE [LARGE SCALE GENOMIC DNA]</scope>
    <source>
        <strain evidence="1 3">DSM 2261</strain>
    </source>
</reference>
<gene>
    <name evidence="1" type="ORF">AA314_05105</name>
    <name evidence="2" type="ORF">ATI61_11553</name>
</gene>
<dbReference type="RefSeq" id="WP_053066673.1">
    <property type="nucleotide sequence ID" value="NZ_CP011509.1"/>
</dbReference>
<proteinExistence type="predicted"/>
<dbReference type="EMBL" id="CP011509">
    <property type="protein sequence ID" value="AKJ03479.1"/>
    <property type="molecule type" value="Genomic_DNA"/>
</dbReference>
<protein>
    <submittedName>
        <fullName evidence="1">Uncharacterized protein</fullName>
    </submittedName>
</protein>
<reference evidence="2 4" key="2">
    <citation type="submission" date="2018-08" db="EMBL/GenBank/DDBJ databases">
        <title>Genomic Encyclopedia of Archaeal and Bacterial Type Strains, Phase II (KMG-II): from individual species to whole genera.</title>
        <authorList>
            <person name="Goeker M."/>
        </authorList>
    </citation>
    <scope>NUCLEOTIDE SEQUENCE [LARGE SCALE GENOMIC DNA]</scope>
    <source>
        <strain evidence="2 4">DSM 2261</strain>
    </source>
</reference>
<evidence type="ECO:0000313" key="3">
    <source>
        <dbReference type="Proteomes" id="UP000035579"/>
    </source>
</evidence>
<dbReference type="KEGG" id="age:AA314_05105"/>
<dbReference type="EMBL" id="QUMU01000015">
    <property type="protein sequence ID" value="REG24014.1"/>
    <property type="molecule type" value="Genomic_DNA"/>
</dbReference>
<name>A0AAC8Q9Z3_9BACT</name>
<organism evidence="1 3">
    <name type="scientific">Archangium gephyra</name>
    <dbReference type="NCBI Taxonomy" id="48"/>
    <lineage>
        <taxon>Bacteria</taxon>
        <taxon>Pseudomonadati</taxon>
        <taxon>Myxococcota</taxon>
        <taxon>Myxococcia</taxon>
        <taxon>Myxococcales</taxon>
        <taxon>Cystobacterineae</taxon>
        <taxon>Archangiaceae</taxon>
        <taxon>Archangium</taxon>
    </lineage>
</organism>